<dbReference type="PRINTS" id="PR00368">
    <property type="entry name" value="FADPNR"/>
</dbReference>
<dbReference type="PANTHER" id="PTHR11632:SF51">
    <property type="entry name" value="SUCCINATE DEHYDROGENASE [UBIQUINONE] FLAVOPROTEIN SUBUNIT, MITOCHONDRIAL"/>
    <property type="match status" value="1"/>
</dbReference>
<dbReference type="PRINTS" id="PR00411">
    <property type="entry name" value="PNDRDTASEI"/>
</dbReference>
<dbReference type="Pfam" id="PF00890">
    <property type="entry name" value="FAD_binding_2"/>
    <property type="match status" value="1"/>
</dbReference>
<dbReference type="InterPro" id="IPR015939">
    <property type="entry name" value="Fum_Rdtase/Succ_DH_flav-like_C"/>
</dbReference>
<feature type="domain" description="FAD-dependent oxidoreductase 2 FAD-binding" evidence="4">
    <location>
        <begin position="5"/>
        <end position="363"/>
    </location>
</feature>
<evidence type="ECO:0000256" key="3">
    <source>
        <dbReference type="PIRSR" id="PIRSR000171-1"/>
    </source>
</evidence>
<dbReference type="PIRSF" id="PIRSF000171">
    <property type="entry name" value="SDHA_APRA_LASPO"/>
    <property type="match status" value="1"/>
</dbReference>
<dbReference type="InterPro" id="IPR003953">
    <property type="entry name" value="FAD-dep_OxRdtase_2_FAD-bd"/>
</dbReference>
<dbReference type="SUPFAM" id="SSF46977">
    <property type="entry name" value="Succinate dehydrogenase/fumarate reductase flavoprotein C-terminal domain"/>
    <property type="match status" value="1"/>
</dbReference>
<accession>A0A497F3B3</accession>
<protein>
    <submittedName>
        <fullName evidence="6">Fumarate reductase/succinate dehydrogenase flavoprotein subunit</fullName>
    </submittedName>
</protein>
<keyword evidence="1" id="KW-0285">Flavoprotein</keyword>
<sequence length="509" mass="55290">MTSTDVLIIGGGAAGLRAAIEAARVGVNVIIASKAPIGYASSSMYAGGGFRAAFEGYTPERHFEETIIGGKFLNDQELVRLMVNEAPERLLELKNFGVELHVRPGGVYVHGDPPASGLGLVKPLAEYASSLGVKFIEGVMAIDLLVDDRAYGAVFYDINSGEVRAISAKAVVLATGGYSQLFLRNDNPIRVTGDGCAMALKAGANLIDMEFTQFFPLGLAEENMPTWLFPVVFGRLVNSQGEDILKKYKINVPLPIAAVQFRDLLSRAMWIEISEGRGVDEALIIEVAEEIEDNLKVLSRMAKSLIRILKITKRRVRVAPLAHFTMGGVDISINGETKVPGLYACGEVTGGVHGANRLGGNALTEAIVFGARAGKSAAEWAKNCEGKSADPTVIKKYEAQISSLKNGSINPKELKFKLKSAMWRKCGVIRNKADLNELIKFIDEVKGGAREIRASNRIEVMESLEFNNMLIIAEAVALSALLREESRGAHCRKDFPNQRDDIWLRRIAV</sequence>
<dbReference type="Gene3D" id="3.50.50.60">
    <property type="entry name" value="FAD/NAD(P)-binding domain"/>
    <property type="match status" value="1"/>
</dbReference>
<evidence type="ECO:0000313" key="6">
    <source>
        <dbReference type="EMBL" id="RLE54134.1"/>
    </source>
</evidence>
<dbReference type="InterPro" id="IPR037099">
    <property type="entry name" value="Fum_R/Succ_DH_flav-like_C_sf"/>
</dbReference>
<evidence type="ECO:0000259" key="4">
    <source>
        <dbReference type="Pfam" id="PF00890"/>
    </source>
</evidence>
<dbReference type="InterPro" id="IPR027477">
    <property type="entry name" value="Succ_DH/fumarate_Rdtase_cat_sf"/>
</dbReference>
<dbReference type="GO" id="GO:0016491">
    <property type="term" value="F:oxidoreductase activity"/>
    <property type="evidence" value="ECO:0007669"/>
    <property type="project" value="UniProtKB-KW"/>
</dbReference>
<dbReference type="AlphaFoldDB" id="A0A497F3B3"/>
<evidence type="ECO:0000259" key="5">
    <source>
        <dbReference type="Pfam" id="PF02910"/>
    </source>
</evidence>
<dbReference type="Gene3D" id="1.20.58.100">
    <property type="entry name" value="Fumarate reductase/succinate dehydrogenase flavoprotein-like, C-terminal domain"/>
    <property type="match status" value="1"/>
</dbReference>
<dbReference type="SUPFAM" id="SSF56425">
    <property type="entry name" value="Succinate dehydrogenase/fumarate reductase flavoprotein, catalytic domain"/>
    <property type="match status" value="1"/>
</dbReference>
<comment type="caution">
    <text evidence="6">The sequence shown here is derived from an EMBL/GenBank/DDBJ whole genome shotgun (WGS) entry which is preliminary data.</text>
</comment>
<dbReference type="SUPFAM" id="SSF51905">
    <property type="entry name" value="FAD/NAD(P)-binding domain"/>
    <property type="match status" value="1"/>
</dbReference>
<proteinExistence type="predicted"/>
<gene>
    <name evidence="6" type="ORF">DRJ26_02225</name>
</gene>
<dbReference type="Gene3D" id="3.90.700.10">
    <property type="entry name" value="Succinate dehydrogenase/fumarate reductase flavoprotein, catalytic domain"/>
    <property type="match status" value="1"/>
</dbReference>
<dbReference type="InterPro" id="IPR030664">
    <property type="entry name" value="SdhA/FrdA/AprA"/>
</dbReference>
<dbReference type="Pfam" id="PF02910">
    <property type="entry name" value="Succ_DH_flav_C"/>
    <property type="match status" value="1"/>
</dbReference>
<dbReference type="EMBL" id="QMRA01000033">
    <property type="protein sequence ID" value="RLE54134.1"/>
    <property type="molecule type" value="Genomic_DNA"/>
</dbReference>
<dbReference type="InterPro" id="IPR036188">
    <property type="entry name" value="FAD/NAD-bd_sf"/>
</dbReference>
<organism evidence="6 7">
    <name type="scientific">Thermoproteota archaeon</name>
    <dbReference type="NCBI Taxonomy" id="2056631"/>
    <lineage>
        <taxon>Archaea</taxon>
        <taxon>Thermoproteota</taxon>
    </lineage>
</organism>
<name>A0A497F3B3_9CREN</name>
<feature type="non-terminal residue" evidence="6">
    <location>
        <position position="509"/>
    </location>
</feature>
<feature type="domain" description="Fumarate reductase/succinate dehydrogenase flavoprotein-like C-terminal" evidence="5">
    <location>
        <begin position="417"/>
        <end position="507"/>
    </location>
</feature>
<dbReference type="PANTHER" id="PTHR11632">
    <property type="entry name" value="SUCCINATE DEHYDROGENASE 2 FLAVOPROTEIN SUBUNIT"/>
    <property type="match status" value="1"/>
</dbReference>
<feature type="active site" description="Proton acceptor" evidence="3">
    <location>
        <position position="262"/>
    </location>
</feature>
<evidence type="ECO:0000313" key="7">
    <source>
        <dbReference type="Proteomes" id="UP000269499"/>
    </source>
</evidence>
<reference evidence="6 7" key="1">
    <citation type="submission" date="2018-06" db="EMBL/GenBank/DDBJ databases">
        <title>Extensive metabolic versatility and redundancy in microbially diverse, dynamic hydrothermal sediments.</title>
        <authorList>
            <person name="Dombrowski N."/>
            <person name="Teske A."/>
            <person name="Baker B.J."/>
        </authorList>
    </citation>
    <scope>NUCLEOTIDE SEQUENCE [LARGE SCALE GENOMIC DNA]</scope>
    <source>
        <strain evidence="6">B20_G2</strain>
    </source>
</reference>
<evidence type="ECO:0000256" key="1">
    <source>
        <dbReference type="ARBA" id="ARBA00022630"/>
    </source>
</evidence>
<dbReference type="Proteomes" id="UP000269499">
    <property type="component" value="Unassembled WGS sequence"/>
</dbReference>
<keyword evidence="2" id="KW-0560">Oxidoreductase</keyword>
<evidence type="ECO:0000256" key="2">
    <source>
        <dbReference type="ARBA" id="ARBA00023002"/>
    </source>
</evidence>